<sequence>MMKTKLLKINRNFILATILIFFLSLSWVQTVNAETELPGIISVITSPFTQGNPTSFAISNVTTLTCIP</sequence>
<organism evidence="1">
    <name type="scientific">marine sediment metagenome</name>
    <dbReference type="NCBI Taxonomy" id="412755"/>
    <lineage>
        <taxon>unclassified sequences</taxon>
        <taxon>metagenomes</taxon>
        <taxon>ecological metagenomes</taxon>
    </lineage>
</organism>
<dbReference type="AlphaFoldDB" id="X1LNE1"/>
<proteinExistence type="predicted"/>
<feature type="non-terminal residue" evidence="1">
    <location>
        <position position="68"/>
    </location>
</feature>
<name>X1LNE1_9ZZZZ</name>
<protein>
    <submittedName>
        <fullName evidence="1">Uncharacterized protein</fullName>
    </submittedName>
</protein>
<comment type="caution">
    <text evidence="1">The sequence shown here is derived from an EMBL/GenBank/DDBJ whole genome shotgun (WGS) entry which is preliminary data.</text>
</comment>
<evidence type="ECO:0000313" key="1">
    <source>
        <dbReference type="EMBL" id="GAH95653.1"/>
    </source>
</evidence>
<reference evidence="1" key="1">
    <citation type="journal article" date="2014" name="Front. Microbiol.">
        <title>High frequency of phylogenetically diverse reductive dehalogenase-homologous genes in deep subseafloor sedimentary metagenomes.</title>
        <authorList>
            <person name="Kawai M."/>
            <person name="Futagami T."/>
            <person name="Toyoda A."/>
            <person name="Takaki Y."/>
            <person name="Nishi S."/>
            <person name="Hori S."/>
            <person name="Arai W."/>
            <person name="Tsubouchi T."/>
            <person name="Morono Y."/>
            <person name="Uchiyama I."/>
            <person name="Ito T."/>
            <person name="Fujiyama A."/>
            <person name="Inagaki F."/>
            <person name="Takami H."/>
        </authorList>
    </citation>
    <scope>NUCLEOTIDE SEQUENCE</scope>
    <source>
        <strain evidence="1">Expedition CK06-06</strain>
    </source>
</reference>
<gene>
    <name evidence="1" type="ORF">S06H3_06921</name>
</gene>
<accession>X1LNE1</accession>
<dbReference type="EMBL" id="BARV01002745">
    <property type="protein sequence ID" value="GAH95653.1"/>
    <property type="molecule type" value="Genomic_DNA"/>
</dbReference>